<sequence>MDAVFELYANGTRGVVAWVENRHLRYGFGVKQPLKQIYFYL</sequence>
<organism evidence="1 2">
    <name type="scientific">Dyadobacter jejuensis</name>
    <dbReference type="NCBI Taxonomy" id="1082580"/>
    <lineage>
        <taxon>Bacteria</taxon>
        <taxon>Pseudomonadati</taxon>
        <taxon>Bacteroidota</taxon>
        <taxon>Cytophagia</taxon>
        <taxon>Cytophagales</taxon>
        <taxon>Spirosomataceae</taxon>
        <taxon>Dyadobacter</taxon>
    </lineage>
</organism>
<name>A0A316ANL8_9BACT</name>
<gene>
    <name evidence="1" type="ORF">CLV98_102166</name>
</gene>
<protein>
    <submittedName>
        <fullName evidence="1">Uncharacterized protein</fullName>
    </submittedName>
</protein>
<evidence type="ECO:0000313" key="1">
    <source>
        <dbReference type="EMBL" id="PWJ59333.1"/>
    </source>
</evidence>
<proteinExistence type="predicted"/>
<keyword evidence="2" id="KW-1185">Reference proteome</keyword>
<dbReference type="AlphaFoldDB" id="A0A316ANL8"/>
<dbReference type="EMBL" id="QGDT01000002">
    <property type="protein sequence ID" value="PWJ59333.1"/>
    <property type="molecule type" value="Genomic_DNA"/>
</dbReference>
<reference evidence="1 2" key="1">
    <citation type="submission" date="2018-03" db="EMBL/GenBank/DDBJ databases">
        <title>Genomic Encyclopedia of Archaeal and Bacterial Type Strains, Phase II (KMG-II): from individual species to whole genera.</title>
        <authorList>
            <person name="Goeker M."/>
        </authorList>
    </citation>
    <scope>NUCLEOTIDE SEQUENCE [LARGE SCALE GENOMIC DNA]</scope>
    <source>
        <strain evidence="1 2">DSM 100346</strain>
    </source>
</reference>
<evidence type="ECO:0000313" key="2">
    <source>
        <dbReference type="Proteomes" id="UP000245880"/>
    </source>
</evidence>
<dbReference type="Proteomes" id="UP000245880">
    <property type="component" value="Unassembled WGS sequence"/>
</dbReference>
<accession>A0A316ANL8</accession>
<comment type="caution">
    <text evidence="1">The sequence shown here is derived from an EMBL/GenBank/DDBJ whole genome shotgun (WGS) entry which is preliminary data.</text>
</comment>